<evidence type="ECO:0000313" key="3">
    <source>
        <dbReference type="Proteomes" id="UP000306954"/>
    </source>
</evidence>
<evidence type="ECO:0000313" key="2">
    <source>
        <dbReference type="EMBL" id="TIB15072.1"/>
    </source>
</evidence>
<comment type="caution">
    <text evidence="2">The sequence shown here is derived from an EMBL/GenBank/DDBJ whole genome shotgun (WGS) entry which is preliminary data.</text>
</comment>
<dbReference type="Proteomes" id="UP000306954">
    <property type="component" value="Unassembled WGS sequence"/>
</dbReference>
<accession>A0A4T0LGS3</accession>
<protein>
    <submittedName>
        <fullName evidence="2">Uncharacterized protein</fullName>
    </submittedName>
</protein>
<dbReference type="AlphaFoldDB" id="A0A4T0LGS3"/>
<evidence type="ECO:0000256" key="1">
    <source>
        <dbReference type="SAM" id="MobiDB-lite"/>
    </source>
</evidence>
<gene>
    <name evidence="2" type="ORF">E3P90_01010</name>
</gene>
<feature type="compositionally biased region" description="Polar residues" evidence="1">
    <location>
        <begin position="102"/>
        <end position="115"/>
    </location>
</feature>
<feature type="region of interest" description="Disordered" evidence="1">
    <location>
        <begin position="86"/>
        <end position="115"/>
    </location>
</feature>
<reference evidence="2 3" key="1">
    <citation type="submission" date="2019-03" db="EMBL/GenBank/DDBJ databases">
        <title>Sequencing 23 genomes of Wallemia ichthyophaga.</title>
        <authorList>
            <person name="Gostincar C."/>
        </authorList>
    </citation>
    <scope>NUCLEOTIDE SEQUENCE [LARGE SCALE GENOMIC DNA]</scope>
    <source>
        <strain evidence="2 3">EXF-8621</strain>
    </source>
</reference>
<name>A0A4T0LGS3_WALIC</name>
<proteinExistence type="predicted"/>
<dbReference type="EMBL" id="SPOF01000008">
    <property type="protein sequence ID" value="TIB15072.1"/>
    <property type="molecule type" value="Genomic_DNA"/>
</dbReference>
<organism evidence="2 3">
    <name type="scientific">Wallemia ichthyophaga</name>
    <dbReference type="NCBI Taxonomy" id="245174"/>
    <lineage>
        <taxon>Eukaryota</taxon>
        <taxon>Fungi</taxon>
        <taxon>Dikarya</taxon>
        <taxon>Basidiomycota</taxon>
        <taxon>Wallemiomycotina</taxon>
        <taxon>Wallemiomycetes</taxon>
        <taxon>Wallemiales</taxon>
        <taxon>Wallemiaceae</taxon>
        <taxon>Wallemia</taxon>
    </lineage>
</organism>
<sequence length="179" mass="20224">MSSLSFYHLLYRTSEDTIFNSIPSDEWMSTPMDLPEILHLPPSITPRTQPPLDLNVHKPPKKRCRGLASEYEYLCSADFSAEMCPSPSPLPRRKKSADLKANGSTTHQSKISKQASNEWKNIKMTRSVSKKLKRESTEVDGDDMLWPLSTASAPVPEKIYFNGEGWRTYCQIMGLSLGN</sequence>